<dbReference type="eggNOG" id="arCOG03070">
    <property type="taxonomic scope" value="Archaea"/>
</dbReference>
<evidence type="ECO:0000313" key="4">
    <source>
        <dbReference type="Proteomes" id="UP000006794"/>
    </source>
</evidence>
<organism evidence="3 4">
    <name type="scientific">Halopiger xanaduensis (strain DSM 18323 / JCM 14033 / SH-6)</name>
    <dbReference type="NCBI Taxonomy" id="797210"/>
    <lineage>
        <taxon>Archaea</taxon>
        <taxon>Methanobacteriati</taxon>
        <taxon>Methanobacteriota</taxon>
        <taxon>Stenosarchaea group</taxon>
        <taxon>Halobacteria</taxon>
        <taxon>Halobacteriales</taxon>
        <taxon>Natrialbaceae</taxon>
        <taxon>Halopiger</taxon>
    </lineage>
</organism>
<name>F8D7U5_HALXS</name>
<evidence type="ECO:0000256" key="2">
    <source>
        <dbReference type="SAM" id="Phobius"/>
    </source>
</evidence>
<dbReference type="RefSeq" id="WP_013879569.1">
    <property type="nucleotide sequence ID" value="NC_015666.1"/>
</dbReference>
<sequence length="156" mass="16457">MLESRSQRSASDTDAIDRSPTDGEGTPSKPLPRRTAVRLGRLLYGGVLAAMAVDGLMNTEERAEYAAAKGVPMPALANVGAHALLLLGGLGVALWRVPAIAASAAATFFLGVTPAMHDFWTVDDPEQRQQQQINFLKNVALLGTALAFLGIANESE</sequence>
<feature type="region of interest" description="Disordered" evidence="1">
    <location>
        <begin position="1"/>
        <end position="32"/>
    </location>
</feature>
<evidence type="ECO:0000313" key="3">
    <source>
        <dbReference type="EMBL" id="AEH36676.1"/>
    </source>
</evidence>
<dbReference type="AlphaFoldDB" id="F8D7U5"/>
<keyword evidence="2" id="KW-0812">Transmembrane</keyword>
<keyword evidence="2" id="KW-1133">Transmembrane helix</keyword>
<gene>
    <name evidence="3" type="ordered locus">Halxa_2051</name>
</gene>
<dbReference type="HOGENOM" id="CLU_058421_8_2_2"/>
<dbReference type="EMBL" id="CP002839">
    <property type="protein sequence ID" value="AEH36676.1"/>
    <property type="molecule type" value="Genomic_DNA"/>
</dbReference>
<reference evidence="3 4" key="1">
    <citation type="journal article" date="2012" name="Stand. Genomic Sci.">
        <title>Complete genome sequence of Halopiger xanaduensis type strain (SH-6(T)).</title>
        <authorList>
            <person name="Anderson I."/>
            <person name="Tindall B.J."/>
            <person name="Rohde M."/>
            <person name="Lucas S."/>
            <person name="Han J."/>
            <person name="Lapidus A."/>
            <person name="Cheng J.F."/>
            <person name="Goodwin L."/>
            <person name="Pitluck S."/>
            <person name="Peters L."/>
            <person name="Pati A."/>
            <person name="Mikhailova N."/>
            <person name="Pagani I."/>
            <person name="Teshima H."/>
            <person name="Han C."/>
            <person name="Tapia R."/>
            <person name="Land M."/>
            <person name="Woyke T."/>
            <person name="Klenk H.P."/>
            <person name="Kyrpides N."/>
            <person name="Ivanova N."/>
        </authorList>
    </citation>
    <scope>NUCLEOTIDE SEQUENCE [LARGE SCALE GENOMIC DNA]</scope>
    <source>
        <strain evidence="4">DSM 18323 / JCM 14033 / SH-6</strain>
    </source>
</reference>
<dbReference type="STRING" id="797210.Halxa_2051"/>
<dbReference type="OrthoDB" id="340328at2157"/>
<dbReference type="Proteomes" id="UP000006794">
    <property type="component" value="Chromosome"/>
</dbReference>
<keyword evidence="2" id="KW-0472">Membrane</keyword>
<feature type="transmembrane region" description="Helical" evidence="2">
    <location>
        <begin position="42"/>
        <end position="59"/>
    </location>
</feature>
<accession>F8D7U5</accession>
<dbReference type="KEGG" id="hxa:Halxa_2051"/>
<proteinExistence type="predicted"/>
<evidence type="ECO:0000256" key="1">
    <source>
        <dbReference type="SAM" id="MobiDB-lite"/>
    </source>
</evidence>
<dbReference type="GeneID" id="10797013"/>
<feature type="transmembrane region" description="Helical" evidence="2">
    <location>
        <begin position="79"/>
        <end position="112"/>
    </location>
</feature>
<protein>
    <submittedName>
        <fullName evidence="3">DoxX family protein</fullName>
    </submittedName>
</protein>
<keyword evidence="4" id="KW-1185">Reference proteome</keyword>